<dbReference type="PANTHER" id="PTHR42734">
    <property type="entry name" value="METAL TRANSPORT SYSTEM ATP-BINDING PROTEIN TM_0124-RELATED"/>
    <property type="match status" value="1"/>
</dbReference>
<evidence type="ECO:0000259" key="5">
    <source>
        <dbReference type="PROSITE" id="PS50893"/>
    </source>
</evidence>
<dbReference type="RefSeq" id="WP_378094996.1">
    <property type="nucleotide sequence ID" value="NZ_JBHSEP010000005.1"/>
</dbReference>
<comment type="caution">
    <text evidence="6">The sequence shown here is derived from an EMBL/GenBank/DDBJ whole genome shotgun (WGS) entry which is preliminary data.</text>
</comment>
<organism evidence="6 7">
    <name type="scientific">Cohnella hongkongensis</name>
    <dbReference type="NCBI Taxonomy" id="178337"/>
    <lineage>
        <taxon>Bacteria</taxon>
        <taxon>Bacillati</taxon>
        <taxon>Bacillota</taxon>
        <taxon>Bacilli</taxon>
        <taxon>Bacillales</taxon>
        <taxon>Paenibacillaceae</taxon>
        <taxon>Cohnella</taxon>
    </lineage>
</organism>
<evidence type="ECO:0000256" key="3">
    <source>
        <dbReference type="ARBA" id="ARBA00022741"/>
    </source>
</evidence>
<reference evidence="7" key="1">
    <citation type="journal article" date="2019" name="Int. J. Syst. Evol. Microbiol.">
        <title>The Global Catalogue of Microorganisms (GCM) 10K type strain sequencing project: providing services to taxonomists for standard genome sequencing and annotation.</title>
        <authorList>
            <consortium name="The Broad Institute Genomics Platform"/>
            <consortium name="The Broad Institute Genome Sequencing Center for Infectious Disease"/>
            <person name="Wu L."/>
            <person name="Ma J."/>
        </authorList>
    </citation>
    <scope>NUCLEOTIDE SEQUENCE [LARGE SCALE GENOMIC DNA]</scope>
    <source>
        <strain evidence="7">CCUG 49571</strain>
    </source>
</reference>
<proteinExistence type="inferred from homology"/>
<keyword evidence="2" id="KW-0813">Transport</keyword>
<evidence type="ECO:0000313" key="6">
    <source>
        <dbReference type="EMBL" id="MFC4598592.1"/>
    </source>
</evidence>
<dbReference type="InterPro" id="IPR003439">
    <property type="entry name" value="ABC_transporter-like_ATP-bd"/>
</dbReference>
<accession>A0ABV9F9H5</accession>
<dbReference type="GO" id="GO:0005524">
    <property type="term" value="F:ATP binding"/>
    <property type="evidence" value="ECO:0007669"/>
    <property type="project" value="UniProtKB-KW"/>
</dbReference>
<dbReference type="InterPro" id="IPR017871">
    <property type="entry name" value="ABC_transporter-like_CS"/>
</dbReference>
<comment type="similarity">
    <text evidence="1">Belongs to the ABC transporter superfamily.</text>
</comment>
<gene>
    <name evidence="6" type="ORF">ACFO3S_10130</name>
</gene>
<keyword evidence="7" id="KW-1185">Reference proteome</keyword>
<keyword evidence="4 6" id="KW-0067">ATP-binding</keyword>
<dbReference type="SUPFAM" id="SSF52540">
    <property type="entry name" value="P-loop containing nucleoside triphosphate hydrolases"/>
    <property type="match status" value="1"/>
</dbReference>
<keyword evidence="3" id="KW-0547">Nucleotide-binding</keyword>
<evidence type="ECO:0000256" key="4">
    <source>
        <dbReference type="ARBA" id="ARBA00022840"/>
    </source>
</evidence>
<name>A0ABV9F9H5_9BACL</name>
<sequence>MKTVIEVDNVSWRREQKTLLHNVSWTVNRGEHWAILGLNGSGKTTLLNMINGYLWPTQGKISVFGSPFGTIDLRELRKSIGWVSSSLQERLSAGDKAQSVVLSGKFASIGLYDKPTKEDEEYAVELMEQLRCSHLIGRTYQTCSQGEKQKLLIARALMASPKLLILDEPCNGLDFISREQLLSSIERLARRPDAPNLVFVTHHTEEIVPIFGHCLLMRRGEVFRAGRTKEVLTEPILTDFFETGITVHWHNERAILTWTGQEGYRGLD</sequence>
<feature type="domain" description="ABC transporter" evidence="5">
    <location>
        <begin position="5"/>
        <end position="244"/>
    </location>
</feature>
<evidence type="ECO:0000256" key="2">
    <source>
        <dbReference type="ARBA" id="ARBA00022448"/>
    </source>
</evidence>
<dbReference type="InterPro" id="IPR050153">
    <property type="entry name" value="Metal_Ion_Import_ABC"/>
</dbReference>
<dbReference type="PROSITE" id="PS50893">
    <property type="entry name" value="ABC_TRANSPORTER_2"/>
    <property type="match status" value="1"/>
</dbReference>
<protein>
    <submittedName>
        <fullName evidence="6">ABC transporter ATP-binding protein</fullName>
    </submittedName>
</protein>
<dbReference type="EMBL" id="JBHSEP010000005">
    <property type="protein sequence ID" value="MFC4598592.1"/>
    <property type="molecule type" value="Genomic_DNA"/>
</dbReference>
<dbReference type="InterPro" id="IPR003593">
    <property type="entry name" value="AAA+_ATPase"/>
</dbReference>
<dbReference type="InterPro" id="IPR027417">
    <property type="entry name" value="P-loop_NTPase"/>
</dbReference>
<dbReference type="PROSITE" id="PS00211">
    <property type="entry name" value="ABC_TRANSPORTER_1"/>
    <property type="match status" value="1"/>
</dbReference>
<dbReference type="PANTHER" id="PTHR42734:SF6">
    <property type="entry name" value="MOLYBDATE IMPORT ATP-BINDING PROTEIN MOLC"/>
    <property type="match status" value="1"/>
</dbReference>
<dbReference type="SMART" id="SM00382">
    <property type="entry name" value="AAA"/>
    <property type="match status" value="1"/>
</dbReference>
<evidence type="ECO:0000313" key="7">
    <source>
        <dbReference type="Proteomes" id="UP001596028"/>
    </source>
</evidence>
<dbReference type="Pfam" id="PF00005">
    <property type="entry name" value="ABC_tran"/>
    <property type="match status" value="1"/>
</dbReference>
<dbReference type="Proteomes" id="UP001596028">
    <property type="component" value="Unassembled WGS sequence"/>
</dbReference>
<evidence type="ECO:0000256" key="1">
    <source>
        <dbReference type="ARBA" id="ARBA00005417"/>
    </source>
</evidence>
<dbReference type="Gene3D" id="3.40.50.300">
    <property type="entry name" value="P-loop containing nucleotide triphosphate hydrolases"/>
    <property type="match status" value="1"/>
</dbReference>